<accession>A0A829YCE9</accession>
<reference evidence="3" key="1">
    <citation type="submission" date="2020-01" db="EMBL/GenBank/DDBJ databases">
        <title>'Steroidobacter agaridevorans' sp. nov., agar-degrading bacteria isolated from rhizosphere soils.</title>
        <authorList>
            <person name="Ikenaga M."/>
            <person name="Kataoka M."/>
            <person name="Murouchi A."/>
            <person name="Katsuragi S."/>
            <person name="Sakai M."/>
        </authorList>
    </citation>
    <scope>NUCLEOTIDE SEQUENCE [LARGE SCALE GENOMIC DNA]</scope>
    <source>
        <strain evidence="3">YU21-B</strain>
    </source>
</reference>
<evidence type="ECO:0000256" key="1">
    <source>
        <dbReference type="ARBA" id="ARBA00009820"/>
    </source>
</evidence>
<name>A0A829YCE9_9GAMM</name>
<dbReference type="Gene3D" id="2.120.10.30">
    <property type="entry name" value="TolB, C-terminal domain"/>
    <property type="match status" value="1"/>
</dbReference>
<dbReference type="Pfam" id="PF07676">
    <property type="entry name" value="PD40"/>
    <property type="match status" value="5"/>
</dbReference>
<proteinExistence type="inferred from homology"/>
<keyword evidence="3" id="KW-1185">Reference proteome</keyword>
<dbReference type="Gene3D" id="2.130.10.10">
    <property type="entry name" value="YVTN repeat-like/Quinoprotein amine dehydrogenase"/>
    <property type="match status" value="1"/>
</dbReference>
<dbReference type="SUPFAM" id="SSF82171">
    <property type="entry name" value="DPP6 N-terminal domain-like"/>
    <property type="match status" value="1"/>
</dbReference>
<dbReference type="Gene3D" id="3.20.20.140">
    <property type="entry name" value="Metal-dependent hydrolases"/>
    <property type="match status" value="1"/>
</dbReference>
<dbReference type="InterPro" id="IPR011042">
    <property type="entry name" value="6-blade_b-propeller_TolB-like"/>
</dbReference>
<comment type="caution">
    <text evidence="2">The sequence shown here is derived from an EMBL/GenBank/DDBJ whole genome shotgun (WGS) entry which is preliminary data.</text>
</comment>
<dbReference type="PANTHER" id="PTHR36842">
    <property type="entry name" value="PROTEIN TOLB HOMOLOG"/>
    <property type="match status" value="1"/>
</dbReference>
<dbReference type="InterPro" id="IPR011659">
    <property type="entry name" value="WD40"/>
</dbReference>
<evidence type="ECO:0000313" key="2">
    <source>
        <dbReference type="EMBL" id="GFE80326.1"/>
    </source>
</evidence>
<dbReference type="InterPro" id="IPR015943">
    <property type="entry name" value="WD40/YVTN_repeat-like_dom_sf"/>
</dbReference>
<dbReference type="Proteomes" id="UP000445000">
    <property type="component" value="Unassembled WGS sequence"/>
</dbReference>
<dbReference type="NCBIfam" id="NF038032">
    <property type="entry name" value="CehA_McbA_metalo"/>
    <property type="match status" value="1"/>
</dbReference>
<dbReference type="AlphaFoldDB" id="A0A829YCE9"/>
<comment type="similarity">
    <text evidence="1">Belongs to the TolB family.</text>
</comment>
<dbReference type="EMBL" id="BLJN01000002">
    <property type="protein sequence ID" value="GFE80326.1"/>
    <property type="molecule type" value="Genomic_DNA"/>
</dbReference>
<organism evidence="2 3">
    <name type="scientific">Steroidobacter agaridevorans</name>
    <dbReference type="NCBI Taxonomy" id="2695856"/>
    <lineage>
        <taxon>Bacteria</taxon>
        <taxon>Pseudomonadati</taxon>
        <taxon>Pseudomonadota</taxon>
        <taxon>Gammaproteobacteria</taxon>
        <taxon>Steroidobacterales</taxon>
        <taxon>Steroidobacteraceae</taxon>
        <taxon>Steroidobacter</taxon>
    </lineage>
</organism>
<sequence>MGPIVSIVIAAALLLAGAESIGQNVSYPSSTQGGFYTHNYYFGPAPSSTPWAPAWSPDGSKIAVAMSGSLWIVNPSSGAARELTYSRKYHSMPAWSPDGRWIVYVADDGGRTIQLEIVEVETGISRPLTSDDQVYMDPAFSPDGTRLVYVSTRPTGNFNVYIRALKDGQFAGEEIAVTRDNDFGRDRLYFGRMDMHITPAWMPDGKELLLVSNRNMPLGSGNVLRVPAVANGIDRATTVLAEQTLYRTRPDVSLDGKRFIYSSTRGAADQFNNLYVQPTIGGEPYKMTFFKHDAFQPRWSPDGEWIAFVSNEDGLPQLQLLETYGGALKKVPISERQWKRPIAVVSVRTIDATTGRPTAARIHLTASDGKMYAPEDAYARVTGAGDRVFHQAGTFRVEVPVGPVTVEAVKGFEYTPVKTTVQARDGKAMQIDLKLQPLTNVSARGWYNGSTHVHMNYAGNLHNTPANLMMMSAAEDQDMVNEQVANKDNRILDYDLFIPGGKPHPISTPERLLVVGQEYRPAFYGHVFMFQLRDHLISPFTTGYEGTAIESLFPSNTDMLRKAKAQGATVGYVHAFGSKDPLSGNLGGGKGYIVDAALGATDALEWSYPGMGSFHPWYATLNNGLRITAVGGEDSISSMQISKLVGSMRTYVHTGNRGLDADAWFEGLRNGHAFVTSGPLVELTVDGRMPGEEIRLPAEGGEVSVMARVQSITPLESVSLVWNGEVVEKIPLSSDRKSAQLNKKLKVARSGWYHLRAEGNPNERYPLDAEFAQAFTNPVWVTVGDRPVRSAAAANYCLKWIDKLQQLADAWPGWRSQKEKDHVFAQFDEARAVYRKFRDEATVGGVE</sequence>
<dbReference type="PANTHER" id="PTHR36842:SF1">
    <property type="entry name" value="PROTEIN TOLB"/>
    <property type="match status" value="1"/>
</dbReference>
<dbReference type="RefSeq" id="WP_161812024.1">
    <property type="nucleotide sequence ID" value="NZ_BLJN01000002.1"/>
</dbReference>
<evidence type="ECO:0000313" key="3">
    <source>
        <dbReference type="Proteomes" id="UP000445000"/>
    </source>
</evidence>
<gene>
    <name evidence="2" type="ORF">GCM10011487_23260</name>
</gene>
<protein>
    <submittedName>
        <fullName evidence="2">Uncharacterized protein</fullName>
    </submittedName>
</protein>